<feature type="compositionally biased region" description="Basic and acidic residues" evidence="5">
    <location>
        <begin position="92"/>
        <end position="106"/>
    </location>
</feature>
<dbReference type="InterPro" id="IPR039577">
    <property type="entry name" value="Rad18"/>
</dbReference>
<sequence length="340" mass="38231">MNDTDESLICSLCKDIYEGPVVAPCGHTFCSTCIRRSIVKKEVCPVCSIKLYESQLKPADRLRELVNLRYSQDKSVNESRTSDRTTHKRKRSDNDNDHDNDFDDHQQSSLPSEQHTASRNDPGFLAFCPLCSGAITVSNVESHAGVCPGRKDPREVTAVARRPISFLKKKQHANETRPTQDTRPAHIRRPTYASMSVKEMKSFCAEYSIHDLIPKYGLLEKNRLQDMIEEWISLYNGNIDNASVRSHSELKSTLESWVLYKFGDKIANNASIDVTSAQFNKAAWIEMHNDLYRELIKNAKSTYAKAENKHAVQKLASTSTAVSSDQDLVLASDQSNNAGT</sequence>
<feature type="compositionally biased region" description="Polar residues" evidence="5">
    <location>
        <begin position="107"/>
        <end position="117"/>
    </location>
</feature>
<dbReference type="EMBL" id="KV453843">
    <property type="protein sequence ID" value="ODV89198.1"/>
    <property type="molecule type" value="Genomic_DNA"/>
</dbReference>
<dbReference type="Gene3D" id="3.30.40.10">
    <property type="entry name" value="Zinc/RING finger domain, C3HC4 (zinc finger)"/>
    <property type="match status" value="1"/>
</dbReference>
<dbReference type="Proteomes" id="UP000095023">
    <property type="component" value="Unassembled WGS sequence"/>
</dbReference>
<feature type="compositionally biased region" description="Basic and acidic residues" evidence="5">
    <location>
        <begin position="73"/>
        <end position="85"/>
    </location>
</feature>
<name>A0A1E4TC30_9ASCO</name>
<dbReference type="GO" id="GO:0003697">
    <property type="term" value="F:single-stranded DNA binding"/>
    <property type="evidence" value="ECO:0007669"/>
    <property type="project" value="InterPro"/>
</dbReference>
<dbReference type="GO" id="GO:0061630">
    <property type="term" value="F:ubiquitin protein ligase activity"/>
    <property type="evidence" value="ECO:0007669"/>
    <property type="project" value="InterPro"/>
</dbReference>
<evidence type="ECO:0000259" key="6">
    <source>
        <dbReference type="PROSITE" id="PS50089"/>
    </source>
</evidence>
<proteinExistence type="predicted"/>
<keyword evidence="1" id="KW-0479">Metal-binding</keyword>
<dbReference type="InterPro" id="IPR001841">
    <property type="entry name" value="Znf_RING"/>
</dbReference>
<keyword evidence="2 4" id="KW-0863">Zinc-finger</keyword>
<dbReference type="PANTHER" id="PTHR14134">
    <property type="entry name" value="E3 UBIQUITIN-PROTEIN LIGASE RAD18"/>
    <property type="match status" value="1"/>
</dbReference>
<dbReference type="PROSITE" id="PS50089">
    <property type="entry name" value="ZF_RING_2"/>
    <property type="match status" value="1"/>
</dbReference>
<dbReference type="GO" id="GO:0005634">
    <property type="term" value="C:nucleus"/>
    <property type="evidence" value="ECO:0007669"/>
    <property type="project" value="TreeGrafter"/>
</dbReference>
<dbReference type="Pfam" id="PF13923">
    <property type="entry name" value="zf-C3HC4_2"/>
    <property type="match status" value="1"/>
</dbReference>
<dbReference type="GO" id="GO:0097505">
    <property type="term" value="C:Rad6-Rad18 complex"/>
    <property type="evidence" value="ECO:0007669"/>
    <property type="project" value="TreeGrafter"/>
</dbReference>
<reference evidence="8" key="1">
    <citation type="submission" date="2016-02" db="EMBL/GenBank/DDBJ databases">
        <title>Comparative genomics of biotechnologically important yeasts.</title>
        <authorList>
            <consortium name="DOE Joint Genome Institute"/>
            <person name="Riley R."/>
            <person name="Haridas S."/>
            <person name="Wolfe K.H."/>
            <person name="Lopes M.R."/>
            <person name="Hittinger C.T."/>
            <person name="Goker M."/>
            <person name="Salamov A."/>
            <person name="Wisecaver J."/>
            <person name="Long T.M."/>
            <person name="Aerts A.L."/>
            <person name="Barry K."/>
            <person name="Choi C."/>
            <person name="Clum A."/>
            <person name="Coughlan A.Y."/>
            <person name="Deshpande S."/>
            <person name="Douglass A.P."/>
            <person name="Hanson S.J."/>
            <person name="Klenk H.-P."/>
            <person name="Labutti K."/>
            <person name="Lapidus A."/>
            <person name="Lindquist E."/>
            <person name="Lipzen A."/>
            <person name="Meier-Kolthoff J.P."/>
            <person name="Ohm R.A."/>
            <person name="Otillar R.P."/>
            <person name="Pangilinan J."/>
            <person name="Peng Y."/>
            <person name="Rokas A."/>
            <person name="Rosa C.A."/>
            <person name="Scheuner C."/>
            <person name="Sibirny A.A."/>
            <person name="Slot J.C."/>
            <person name="Stielow J.B."/>
            <person name="Sun H."/>
            <person name="Kurtzman C.P."/>
            <person name="Blackwell M."/>
            <person name="Jeffries T.W."/>
            <person name="Grigoriev I.V."/>
        </authorList>
    </citation>
    <scope>NUCLEOTIDE SEQUENCE [LARGE SCALE GENOMIC DNA]</scope>
    <source>
        <strain evidence="8">NRRL Y-17796</strain>
    </source>
</reference>
<feature type="region of interest" description="Disordered" evidence="5">
    <location>
        <begin position="73"/>
        <end position="117"/>
    </location>
</feature>
<gene>
    <name evidence="7" type="ORF">CANCADRAFT_3829</name>
</gene>
<dbReference type="PANTHER" id="PTHR14134:SF2">
    <property type="entry name" value="E3 UBIQUITIN-PROTEIN LIGASE RAD18"/>
    <property type="match status" value="1"/>
</dbReference>
<dbReference type="InterPro" id="IPR013083">
    <property type="entry name" value="Znf_RING/FYVE/PHD"/>
</dbReference>
<protein>
    <recommendedName>
        <fullName evidence="6">RING-type domain-containing protein</fullName>
    </recommendedName>
</protein>
<evidence type="ECO:0000313" key="8">
    <source>
        <dbReference type="Proteomes" id="UP000095023"/>
    </source>
</evidence>
<evidence type="ECO:0000256" key="4">
    <source>
        <dbReference type="PROSITE-ProRule" id="PRU00175"/>
    </source>
</evidence>
<evidence type="ECO:0000256" key="5">
    <source>
        <dbReference type="SAM" id="MobiDB-lite"/>
    </source>
</evidence>
<accession>A0A1E4TC30</accession>
<dbReference type="AlphaFoldDB" id="A0A1E4TC30"/>
<organism evidence="7 8">
    <name type="scientific">Tortispora caseinolytica NRRL Y-17796</name>
    <dbReference type="NCBI Taxonomy" id="767744"/>
    <lineage>
        <taxon>Eukaryota</taxon>
        <taxon>Fungi</taxon>
        <taxon>Dikarya</taxon>
        <taxon>Ascomycota</taxon>
        <taxon>Saccharomycotina</taxon>
        <taxon>Trigonopsidomycetes</taxon>
        <taxon>Trigonopsidales</taxon>
        <taxon>Trigonopsidaceae</taxon>
        <taxon>Tortispora</taxon>
    </lineage>
</organism>
<evidence type="ECO:0000256" key="2">
    <source>
        <dbReference type="ARBA" id="ARBA00022771"/>
    </source>
</evidence>
<dbReference type="OrthoDB" id="9049620at2759"/>
<evidence type="ECO:0000256" key="1">
    <source>
        <dbReference type="ARBA" id="ARBA00022723"/>
    </source>
</evidence>
<keyword evidence="8" id="KW-1185">Reference proteome</keyword>
<dbReference type="GO" id="GO:0006513">
    <property type="term" value="P:protein monoubiquitination"/>
    <property type="evidence" value="ECO:0007669"/>
    <property type="project" value="InterPro"/>
</dbReference>
<keyword evidence="3" id="KW-0862">Zinc</keyword>
<dbReference type="SMART" id="SM00184">
    <property type="entry name" value="RING"/>
    <property type="match status" value="1"/>
</dbReference>
<evidence type="ECO:0000256" key="3">
    <source>
        <dbReference type="ARBA" id="ARBA00022833"/>
    </source>
</evidence>
<dbReference type="InterPro" id="IPR017907">
    <property type="entry name" value="Znf_RING_CS"/>
</dbReference>
<evidence type="ECO:0000313" key="7">
    <source>
        <dbReference type="EMBL" id="ODV89198.1"/>
    </source>
</evidence>
<dbReference type="PROSITE" id="PS00518">
    <property type="entry name" value="ZF_RING_1"/>
    <property type="match status" value="1"/>
</dbReference>
<dbReference type="GO" id="GO:0006301">
    <property type="term" value="P:DNA damage tolerance"/>
    <property type="evidence" value="ECO:0007669"/>
    <property type="project" value="InterPro"/>
</dbReference>
<feature type="domain" description="RING-type" evidence="6">
    <location>
        <begin position="10"/>
        <end position="48"/>
    </location>
</feature>
<dbReference type="SUPFAM" id="SSF57850">
    <property type="entry name" value="RING/U-box"/>
    <property type="match status" value="1"/>
</dbReference>
<dbReference type="GO" id="GO:0008270">
    <property type="term" value="F:zinc ion binding"/>
    <property type="evidence" value="ECO:0007669"/>
    <property type="project" value="UniProtKB-KW"/>
</dbReference>